<dbReference type="SUPFAM" id="SSF51905">
    <property type="entry name" value="FAD/NAD(P)-binding domain"/>
    <property type="match status" value="1"/>
</dbReference>
<accession>A0A2S0ID80</accession>
<reference evidence="5 6" key="1">
    <citation type="submission" date="2017-09" db="EMBL/GenBank/DDBJ databases">
        <title>Genomic, metabolic, and phenotypic characteristics of bacterial isolates from the natural microbiome of the model nematode Caenorhabditis elegans.</title>
        <authorList>
            <person name="Zimmermann J."/>
            <person name="Obeng N."/>
            <person name="Yang W."/>
            <person name="Obeng O."/>
            <person name="Kissoyan K."/>
            <person name="Pees B."/>
            <person name="Dirksen P."/>
            <person name="Hoppner M."/>
            <person name="Franke A."/>
            <person name="Rosenstiel P."/>
            <person name="Leippe M."/>
            <person name="Dierking K."/>
            <person name="Kaleta C."/>
            <person name="Schulenburg H."/>
        </authorList>
    </citation>
    <scope>NUCLEOTIDE SEQUENCE [LARGE SCALE GENOMIC DNA]</scope>
    <source>
        <strain evidence="5 6">MYb73</strain>
    </source>
</reference>
<keyword evidence="2" id="KW-0285">Flavoprotein</keyword>
<evidence type="ECO:0000256" key="2">
    <source>
        <dbReference type="ARBA" id="ARBA00022630"/>
    </source>
</evidence>
<dbReference type="EMBL" id="CP023270">
    <property type="protein sequence ID" value="AVJ29918.1"/>
    <property type="molecule type" value="Genomic_DNA"/>
</dbReference>
<dbReference type="GO" id="GO:0071949">
    <property type="term" value="F:FAD binding"/>
    <property type="evidence" value="ECO:0007669"/>
    <property type="project" value="InterPro"/>
</dbReference>
<proteinExistence type="predicted"/>
<dbReference type="GO" id="GO:0016709">
    <property type="term" value="F:oxidoreductase activity, acting on paired donors, with incorporation or reduction of molecular oxygen, NAD(P)H as one donor, and incorporation of one atom of oxygen"/>
    <property type="evidence" value="ECO:0007669"/>
    <property type="project" value="UniProtKB-ARBA"/>
</dbReference>
<dbReference type="Gene3D" id="3.30.70.2450">
    <property type="match status" value="1"/>
</dbReference>
<dbReference type="PANTHER" id="PTHR43004:SF19">
    <property type="entry name" value="BINDING MONOOXYGENASE, PUTATIVE (JCVI)-RELATED"/>
    <property type="match status" value="1"/>
</dbReference>
<dbReference type="RefSeq" id="WP_105240566.1">
    <property type="nucleotide sequence ID" value="NZ_CP023270.1"/>
</dbReference>
<dbReference type="InterPro" id="IPR050641">
    <property type="entry name" value="RIFMO-like"/>
</dbReference>
<dbReference type="Pfam" id="PF01494">
    <property type="entry name" value="FAD_binding_3"/>
    <property type="match status" value="1"/>
</dbReference>
<evidence type="ECO:0000313" key="6">
    <source>
        <dbReference type="Proteomes" id="UP000239477"/>
    </source>
</evidence>
<dbReference type="Gene3D" id="3.50.50.60">
    <property type="entry name" value="FAD/NAD(P)-binding domain"/>
    <property type="match status" value="1"/>
</dbReference>
<dbReference type="AlphaFoldDB" id="A0A2S0ID80"/>
<keyword evidence="3" id="KW-0274">FAD</keyword>
<dbReference type="PANTHER" id="PTHR43004">
    <property type="entry name" value="TRK SYSTEM POTASSIUM UPTAKE PROTEIN"/>
    <property type="match status" value="1"/>
</dbReference>
<keyword evidence="6" id="KW-1185">Reference proteome</keyword>
<gene>
    <name evidence="5" type="ORF">CLM73_24030</name>
</gene>
<dbReference type="NCBIfam" id="NF006002">
    <property type="entry name" value="PRK08132.1"/>
    <property type="match status" value="1"/>
</dbReference>
<dbReference type="Gene3D" id="3.40.30.120">
    <property type="match status" value="1"/>
</dbReference>
<evidence type="ECO:0000256" key="3">
    <source>
        <dbReference type="ARBA" id="ARBA00022827"/>
    </source>
</evidence>
<protein>
    <submittedName>
        <fullName evidence="5">FAD-dependent oxidoreductase</fullName>
    </submittedName>
</protein>
<dbReference type="PRINTS" id="PR00420">
    <property type="entry name" value="RNGMNOXGNASE"/>
</dbReference>
<comment type="cofactor">
    <cofactor evidence="1">
        <name>FAD</name>
        <dbReference type="ChEBI" id="CHEBI:57692"/>
    </cofactor>
</comment>
<dbReference type="InterPro" id="IPR002938">
    <property type="entry name" value="FAD-bd"/>
</dbReference>
<evidence type="ECO:0000259" key="4">
    <source>
        <dbReference type="Pfam" id="PF01494"/>
    </source>
</evidence>
<dbReference type="InterPro" id="IPR036188">
    <property type="entry name" value="FAD/NAD-bd_sf"/>
</dbReference>
<evidence type="ECO:0000313" key="5">
    <source>
        <dbReference type="EMBL" id="AVJ29918.1"/>
    </source>
</evidence>
<name>A0A2S0ID80_9BURK</name>
<sequence length="559" mass="61931">MGDIDFQAMEFAYEKHADQTAADPARHQVVVVGAGPVGLTTALDLARQGVRVVVLDDDYRLSTGSRAICFSKRTLEIWDRLGVGQRMIDKGVSWNVGKIFFREQEVWRFDLLPEPGHRRPAFINLQQYYAEGYLYEQARQQPNIELRWKNKVAGVMQGDDGVTLTVETPEGPYTLHADWLIACDGARSPVRKLIGQESHGRIFRDRFLIADVKMTADFPSERWFWFDPPFHPNQSVLLHRQPDNVWRIDFQLGWNADPVEAVKPENVLPRIRALLGPDAQFELEWVSVYTFACERMDKFRHGRIVFAGDSAHRVSPFGARGANSGVQDAENLAWKLKLVVAGLAPDTLIDSYSAEREFAADENILNSSRATDFITPKSDISRSFRNAVLNLAKDHPFARSLVNSGRLSLPATYAASPLNTPDADAFTGRMAPGAVALDAPMQIQGESGWWLSQLDGEFVLAVFCGGALPGRDTLLALQALRMAPVPVKAVLVADTQCDLSAVAADVAVVRDSEGCLAKRYDAQDGTAYLIRPDQHIAARWRAFNADAVAAAVQRATGRA</sequence>
<organism evidence="5 6">
    <name type="scientific">Achromobacter spanius</name>
    <dbReference type="NCBI Taxonomy" id="217203"/>
    <lineage>
        <taxon>Bacteria</taxon>
        <taxon>Pseudomonadati</taxon>
        <taxon>Pseudomonadota</taxon>
        <taxon>Betaproteobacteria</taxon>
        <taxon>Burkholderiales</taxon>
        <taxon>Alcaligenaceae</taxon>
        <taxon>Achromobacter</taxon>
    </lineage>
</organism>
<dbReference type="OrthoDB" id="3443359at2"/>
<evidence type="ECO:0000256" key="1">
    <source>
        <dbReference type="ARBA" id="ARBA00001974"/>
    </source>
</evidence>
<feature type="domain" description="FAD-binding" evidence="4">
    <location>
        <begin position="27"/>
        <end position="362"/>
    </location>
</feature>
<dbReference type="Proteomes" id="UP000239477">
    <property type="component" value="Chromosome"/>
</dbReference>